<keyword evidence="5" id="KW-1185">Reference proteome</keyword>
<feature type="transmembrane region" description="Helical" evidence="2">
    <location>
        <begin position="291"/>
        <end position="312"/>
    </location>
</feature>
<keyword evidence="2" id="KW-0812">Transmembrane</keyword>
<feature type="transmembrane region" description="Helical" evidence="2">
    <location>
        <begin position="114"/>
        <end position="140"/>
    </location>
</feature>
<comment type="caution">
    <text evidence="4">The sequence shown here is derived from an EMBL/GenBank/DDBJ whole genome shotgun (WGS) entry which is preliminary data.</text>
</comment>
<sequence length="521" mass="54934">MPTNTSPQPEAPEEQPGAAEQPAPPAAPLAGNRFFAWMRSLNLTREPGWIGGVAAGIAARLGVDPLIVRGIIVVVAVLGGPAFLLYAAAWLLLPDQDDKIHLEEVFKGRLDSPIAGIGALILLSMLPVTQGFWFAGSAYWGEPFWGASAGRALWTIVVLGLLVWFVVWVARRSSRASNAPLVTPATTDARPDTIPQPYPASTDPTTTVLPDSAAGPGARPAAPAATASAEEFAAWRQQQAQWKAENDAFRVRQATEQHAASLAAQAQYRAERAARRAIEQAHHARTRSNPLYSFIFIGSSFVTGGLTTLAVGGGAITGAALLAGLGAMLAVLAVAIIVNGARGKRPGGSQGVAAVVLTVLLVAAIVPQGPNISYTDDVRFEPQADDYDWTNEVYFVGTGDTVIDLTDFYAEPVPAGEQAALEGELMPVYENFTLVSGIGDVTVIVPADGEFYYSATIGRETRDRDSLVGRSDSFNIPQQVDGEPAPDRSARSANLNITMGVGELTIQRAPATGNMIEGTSE</sequence>
<dbReference type="Pfam" id="PF04024">
    <property type="entry name" value="PspC"/>
    <property type="match status" value="1"/>
</dbReference>
<dbReference type="AlphaFoldDB" id="A0A916SKY0"/>
<evidence type="ECO:0000256" key="1">
    <source>
        <dbReference type="SAM" id="MobiDB-lite"/>
    </source>
</evidence>
<keyword evidence="2" id="KW-1133">Transmembrane helix</keyword>
<feature type="region of interest" description="Disordered" evidence="1">
    <location>
        <begin position="464"/>
        <end position="490"/>
    </location>
</feature>
<evidence type="ECO:0000256" key="2">
    <source>
        <dbReference type="SAM" id="Phobius"/>
    </source>
</evidence>
<feature type="transmembrane region" description="Helical" evidence="2">
    <location>
        <begin position="318"/>
        <end position="339"/>
    </location>
</feature>
<dbReference type="EMBL" id="BMGB01000001">
    <property type="protein sequence ID" value="GGB05564.1"/>
    <property type="molecule type" value="Genomic_DNA"/>
</dbReference>
<feature type="domain" description="Phage shock protein PspC N-terminal" evidence="3">
    <location>
        <begin position="44"/>
        <end position="95"/>
    </location>
</feature>
<accession>A0A916SKY0</accession>
<evidence type="ECO:0000313" key="4">
    <source>
        <dbReference type="EMBL" id="GGB05564.1"/>
    </source>
</evidence>
<evidence type="ECO:0000259" key="3">
    <source>
        <dbReference type="Pfam" id="PF04024"/>
    </source>
</evidence>
<dbReference type="InterPro" id="IPR007168">
    <property type="entry name" value="Phageshock_PspC_N"/>
</dbReference>
<dbReference type="Proteomes" id="UP000606922">
    <property type="component" value="Unassembled WGS sequence"/>
</dbReference>
<feature type="region of interest" description="Disordered" evidence="1">
    <location>
        <begin position="1"/>
        <end position="24"/>
    </location>
</feature>
<feature type="transmembrane region" description="Helical" evidence="2">
    <location>
        <begin position="66"/>
        <end position="93"/>
    </location>
</feature>
<reference evidence="4" key="1">
    <citation type="journal article" date="2014" name="Int. J. Syst. Evol. Microbiol.">
        <title>Complete genome sequence of Corynebacterium casei LMG S-19264T (=DSM 44701T), isolated from a smear-ripened cheese.</title>
        <authorList>
            <consortium name="US DOE Joint Genome Institute (JGI-PGF)"/>
            <person name="Walter F."/>
            <person name="Albersmeier A."/>
            <person name="Kalinowski J."/>
            <person name="Ruckert C."/>
        </authorList>
    </citation>
    <scope>NUCLEOTIDE SEQUENCE</scope>
    <source>
        <strain evidence="4">CGMCC 1.12813</strain>
    </source>
</reference>
<keyword evidence="2" id="KW-0472">Membrane</keyword>
<feature type="transmembrane region" description="Helical" evidence="2">
    <location>
        <begin position="152"/>
        <end position="170"/>
    </location>
</feature>
<name>A0A916SKY0_9MICO</name>
<feature type="transmembrane region" description="Helical" evidence="2">
    <location>
        <begin position="351"/>
        <end position="369"/>
    </location>
</feature>
<reference evidence="4" key="2">
    <citation type="submission" date="2020-09" db="EMBL/GenBank/DDBJ databases">
        <authorList>
            <person name="Sun Q."/>
            <person name="Zhou Y."/>
        </authorList>
    </citation>
    <scope>NUCLEOTIDE SEQUENCE</scope>
    <source>
        <strain evidence="4">CGMCC 1.12813</strain>
    </source>
</reference>
<protein>
    <recommendedName>
        <fullName evidence="3">Phage shock protein PspC N-terminal domain-containing protein</fullName>
    </recommendedName>
</protein>
<organism evidence="4 5">
    <name type="scientific">Conyzicola nivalis</name>
    <dbReference type="NCBI Taxonomy" id="1477021"/>
    <lineage>
        <taxon>Bacteria</taxon>
        <taxon>Bacillati</taxon>
        <taxon>Actinomycetota</taxon>
        <taxon>Actinomycetes</taxon>
        <taxon>Micrococcales</taxon>
        <taxon>Microbacteriaceae</taxon>
        <taxon>Conyzicola</taxon>
    </lineage>
</organism>
<feature type="compositionally biased region" description="Low complexity" evidence="1">
    <location>
        <begin position="212"/>
        <end position="223"/>
    </location>
</feature>
<feature type="region of interest" description="Disordered" evidence="1">
    <location>
        <begin position="180"/>
        <end position="223"/>
    </location>
</feature>
<evidence type="ECO:0000313" key="5">
    <source>
        <dbReference type="Proteomes" id="UP000606922"/>
    </source>
</evidence>
<proteinExistence type="predicted"/>
<dbReference type="RefSeq" id="WP_188510494.1">
    <property type="nucleotide sequence ID" value="NZ_BMGB01000001.1"/>
</dbReference>
<gene>
    <name evidence="4" type="ORF">GCM10010979_20290</name>
</gene>